<gene>
    <name evidence="1" type="ORF">PCOR1329_LOCUS21362</name>
</gene>
<reference evidence="1" key="1">
    <citation type="submission" date="2023-10" db="EMBL/GenBank/DDBJ databases">
        <authorList>
            <person name="Chen Y."/>
            <person name="Shah S."/>
            <person name="Dougan E. K."/>
            <person name="Thang M."/>
            <person name="Chan C."/>
        </authorList>
    </citation>
    <scope>NUCLEOTIDE SEQUENCE [LARGE SCALE GENOMIC DNA]</scope>
</reference>
<evidence type="ECO:0000313" key="2">
    <source>
        <dbReference type="Proteomes" id="UP001189429"/>
    </source>
</evidence>
<sequence>MSPTLSFEQGIPLHDGTPGLLEEHLDRIDTSRVRTTKDAVKKTWPLDPRLYDAPGGEAYTAVKATNIDNMDLGTDSGLEAIAMALKFAMQVIGPNRVGELFDRTTQLSDNIEAYFLLKLNGLPKAQRPQLPASCGNVYDPKMLTEAIKVQFADLHEAE</sequence>
<organism evidence="1 2">
    <name type="scientific">Prorocentrum cordatum</name>
    <dbReference type="NCBI Taxonomy" id="2364126"/>
    <lineage>
        <taxon>Eukaryota</taxon>
        <taxon>Sar</taxon>
        <taxon>Alveolata</taxon>
        <taxon>Dinophyceae</taxon>
        <taxon>Prorocentrales</taxon>
        <taxon>Prorocentraceae</taxon>
        <taxon>Prorocentrum</taxon>
    </lineage>
</organism>
<evidence type="ECO:0000313" key="1">
    <source>
        <dbReference type="EMBL" id="CAK0819351.1"/>
    </source>
</evidence>
<dbReference type="EMBL" id="CAUYUJ010007025">
    <property type="protein sequence ID" value="CAK0819351.1"/>
    <property type="molecule type" value="Genomic_DNA"/>
</dbReference>
<accession>A0ABN9RJP6</accession>
<keyword evidence="2" id="KW-1185">Reference proteome</keyword>
<dbReference type="Proteomes" id="UP001189429">
    <property type="component" value="Unassembled WGS sequence"/>
</dbReference>
<protein>
    <submittedName>
        <fullName evidence="1">Uncharacterized protein</fullName>
    </submittedName>
</protein>
<feature type="non-terminal residue" evidence="1">
    <location>
        <position position="158"/>
    </location>
</feature>
<comment type="caution">
    <text evidence="1">The sequence shown here is derived from an EMBL/GenBank/DDBJ whole genome shotgun (WGS) entry which is preliminary data.</text>
</comment>
<name>A0ABN9RJP6_9DINO</name>
<proteinExistence type="predicted"/>